<evidence type="ECO:0000313" key="4">
    <source>
        <dbReference type="Proteomes" id="UP000272503"/>
    </source>
</evidence>
<comment type="caution">
    <text evidence="3">The sequence shown here is derived from an EMBL/GenBank/DDBJ whole genome shotgun (WGS) entry which is preliminary data.</text>
</comment>
<dbReference type="EMBL" id="RCUX01000002">
    <property type="protein sequence ID" value="RLP77462.1"/>
    <property type="molecule type" value="Genomic_DNA"/>
</dbReference>
<keyword evidence="3" id="KW-0540">Nuclease</keyword>
<dbReference type="OrthoDB" id="9802901at2"/>
<dbReference type="RefSeq" id="WP_121647445.1">
    <property type="nucleotide sequence ID" value="NZ_RCUX01000002.1"/>
</dbReference>
<dbReference type="InterPro" id="IPR003615">
    <property type="entry name" value="HNH_nuc"/>
</dbReference>
<evidence type="ECO:0000259" key="2">
    <source>
        <dbReference type="SMART" id="SM00507"/>
    </source>
</evidence>
<dbReference type="Gene3D" id="1.10.30.50">
    <property type="match status" value="1"/>
</dbReference>
<organism evidence="3 4">
    <name type="scientific">Mycetocola tolaasinivorans</name>
    <dbReference type="NCBI Taxonomy" id="76635"/>
    <lineage>
        <taxon>Bacteria</taxon>
        <taxon>Bacillati</taxon>
        <taxon>Actinomycetota</taxon>
        <taxon>Actinomycetes</taxon>
        <taxon>Micrococcales</taxon>
        <taxon>Microbacteriaceae</taxon>
        <taxon>Mycetocola</taxon>
    </lineage>
</organism>
<keyword evidence="3" id="KW-0255">Endonuclease</keyword>
<keyword evidence="4" id="KW-1185">Reference proteome</keyword>
<sequence>MRTLILNAGYEPLGIVSFRRALVLVMNNKATVLEVDTDHPVWTSESEFARPLVIVLGTYVRLPRVRRVPVSRRGVLRRDDFRCAYCGANANTIDHVIPRSRGGAGSWENLVACCMRCNNIKADRTPREMGWSLNRAPRPPRGPSWSVRGADRGVPSWEPYLEQAA</sequence>
<proteinExistence type="predicted"/>
<feature type="region of interest" description="Disordered" evidence="1">
    <location>
        <begin position="130"/>
        <end position="165"/>
    </location>
</feature>
<dbReference type="SMART" id="SM00507">
    <property type="entry name" value="HNHc"/>
    <property type="match status" value="1"/>
</dbReference>
<accession>A0A3L7ADK0</accession>
<dbReference type="PANTHER" id="PTHR33877:SF2">
    <property type="entry name" value="OS07G0170200 PROTEIN"/>
    <property type="match status" value="1"/>
</dbReference>
<dbReference type="InterPro" id="IPR029471">
    <property type="entry name" value="HNH_5"/>
</dbReference>
<feature type="domain" description="HNH nuclease" evidence="2">
    <location>
        <begin position="70"/>
        <end position="119"/>
    </location>
</feature>
<reference evidence="3 4" key="1">
    <citation type="submission" date="2018-10" db="EMBL/GenBank/DDBJ databases">
        <authorList>
            <person name="Li J."/>
        </authorList>
    </citation>
    <scope>NUCLEOTIDE SEQUENCE [LARGE SCALE GENOMIC DNA]</scope>
    <source>
        <strain evidence="3 4">IF 016277</strain>
    </source>
</reference>
<dbReference type="InterPro" id="IPR052892">
    <property type="entry name" value="NA-targeting_endonuclease"/>
</dbReference>
<evidence type="ECO:0000256" key="1">
    <source>
        <dbReference type="SAM" id="MobiDB-lite"/>
    </source>
</evidence>
<dbReference type="CDD" id="cd00085">
    <property type="entry name" value="HNHc"/>
    <property type="match status" value="1"/>
</dbReference>
<protein>
    <submittedName>
        <fullName evidence="3">HNH endonuclease</fullName>
    </submittedName>
</protein>
<dbReference type="Pfam" id="PF14279">
    <property type="entry name" value="HNH_5"/>
    <property type="match status" value="1"/>
</dbReference>
<dbReference type="Proteomes" id="UP000272503">
    <property type="component" value="Unassembled WGS sequence"/>
</dbReference>
<name>A0A3L7ADK0_9MICO</name>
<keyword evidence="3" id="KW-0378">Hydrolase</keyword>
<evidence type="ECO:0000313" key="3">
    <source>
        <dbReference type="EMBL" id="RLP77462.1"/>
    </source>
</evidence>
<dbReference type="PANTHER" id="PTHR33877">
    <property type="entry name" value="SLL1193 PROTEIN"/>
    <property type="match status" value="1"/>
</dbReference>
<dbReference type="AlphaFoldDB" id="A0A3L7ADK0"/>
<dbReference type="GO" id="GO:0004519">
    <property type="term" value="F:endonuclease activity"/>
    <property type="evidence" value="ECO:0007669"/>
    <property type="project" value="UniProtKB-KW"/>
</dbReference>
<gene>
    <name evidence="3" type="ORF">D9V32_03170</name>
</gene>